<dbReference type="AlphaFoldDB" id="A0A314KZA5"/>
<name>A0A314KZA5_NICAT</name>
<reference evidence="2" key="1">
    <citation type="submission" date="2016-11" db="EMBL/GenBank/DDBJ databases">
        <title>The genome of Nicotiana attenuata.</title>
        <authorList>
            <person name="Xu S."/>
            <person name="Brockmoeller T."/>
            <person name="Gaquerel E."/>
            <person name="Navarro A."/>
            <person name="Kuhl H."/>
            <person name="Gase K."/>
            <person name="Ling Z."/>
            <person name="Zhou W."/>
            <person name="Kreitzer C."/>
            <person name="Stanke M."/>
            <person name="Tang H."/>
            <person name="Lyons E."/>
            <person name="Pandey P."/>
            <person name="Pandey S.P."/>
            <person name="Timmermann B."/>
            <person name="Baldwin I.T."/>
        </authorList>
    </citation>
    <scope>NUCLEOTIDE SEQUENCE [LARGE SCALE GENOMIC DNA]</scope>
    <source>
        <strain evidence="2">UT</strain>
    </source>
</reference>
<dbReference type="PANTHER" id="PTHR33233">
    <property type="entry name" value="ENDONUCLEASE/EXONUCLEASE/PHOSPHATASE"/>
    <property type="match status" value="1"/>
</dbReference>
<dbReference type="Gene3D" id="3.60.10.10">
    <property type="entry name" value="Endonuclease/exonuclease/phosphatase"/>
    <property type="match status" value="1"/>
</dbReference>
<comment type="caution">
    <text evidence="2">The sequence shown here is derived from an EMBL/GenBank/DDBJ whole genome shotgun (WGS) entry which is preliminary data.</text>
</comment>
<dbReference type="EMBL" id="MJEQ01000681">
    <property type="protein sequence ID" value="OIT34620.1"/>
    <property type="molecule type" value="Genomic_DNA"/>
</dbReference>
<evidence type="ECO:0008006" key="4">
    <source>
        <dbReference type="Google" id="ProtNLM"/>
    </source>
</evidence>
<dbReference type="InterPro" id="IPR036691">
    <property type="entry name" value="Endo/exonu/phosph_ase_sf"/>
</dbReference>
<dbReference type="STRING" id="49451.A0A314KZA5"/>
<sequence>MTVDEEGKADNEDKRFVTPETGIPQALDSIQLFHWMKGMGSAPTILHGQERKELEEPVAVQTQAAPITNIAADPVMDTQPQVAVKTKTNTDPAPSELEMAKVARKLTFSEARVSYARMLIEMDVSQTLPETMLIEVAEGKTREQTLSYNWHPSFCHDCLTIGHDTGKCSGQVEKEKQHGPGNRRQLGEQDNRGKKVAKKWIVKQQPPEEKQTKVVRKDTSKEEPIATVTTSTEAEQQQDKDFQIAKSKGKQIHNSKESRSMRKGMTDETLAAMLHKNRFTALRIQESEDASLASKEEIIPLVHPHMIISSWNIRGLNKPYKQKELRAFLLKDKITILGCLDTKVKKGNEENVRRKFGTEWEVFQNYSYAHNGRIWVMWNIDVNIVQAGAQLVHCEIQDRNSNFKCWLTFVYGCNTIAERQEIWTHLRQIHSTMVEAWLILEDFNTMLSVNDRINGNPVHQNEVVDF</sequence>
<accession>A0A314KZA5</accession>
<evidence type="ECO:0000313" key="3">
    <source>
        <dbReference type="Proteomes" id="UP000187609"/>
    </source>
</evidence>
<feature type="compositionally biased region" description="Basic and acidic residues" evidence="1">
    <location>
        <begin position="206"/>
        <end position="224"/>
    </location>
</feature>
<keyword evidence="3" id="KW-1185">Reference proteome</keyword>
<feature type="compositionally biased region" description="Basic and acidic residues" evidence="1">
    <location>
        <begin position="254"/>
        <end position="264"/>
    </location>
</feature>
<dbReference type="Proteomes" id="UP000187609">
    <property type="component" value="Unassembled WGS sequence"/>
</dbReference>
<feature type="compositionally biased region" description="Basic and acidic residues" evidence="1">
    <location>
        <begin position="1"/>
        <end position="17"/>
    </location>
</feature>
<protein>
    <recommendedName>
        <fullName evidence="4">DUF4283 domain-containing protein</fullName>
    </recommendedName>
</protein>
<feature type="region of interest" description="Disordered" evidence="1">
    <location>
        <begin position="245"/>
        <end position="264"/>
    </location>
</feature>
<feature type="region of interest" description="Disordered" evidence="1">
    <location>
        <begin position="1"/>
        <end position="21"/>
    </location>
</feature>
<evidence type="ECO:0000256" key="1">
    <source>
        <dbReference type="SAM" id="MobiDB-lite"/>
    </source>
</evidence>
<dbReference type="Gramene" id="OIT34620">
    <property type="protein sequence ID" value="OIT34620"/>
    <property type="gene ID" value="A4A49_06311"/>
</dbReference>
<feature type="region of interest" description="Disordered" evidence="1">
    <location>
        <begin position="170"/>
        <end position="225"/>
    </location>
</feature>
<dbReference type="PANTHER" id="PTHR33233:SF17">
    <property type="entry name" value="DUF4283 DOMAIN-CONTAINING PROTEIN"/>
    <property type="match status" value="1"/>
</dbReference>
<gene>
    <name evidence="2" type="ORF">A4A49_06311</name>
</gene>
<organism evidence="2 3">
    <name type="scientific">Nicotiana attenuata</name>
    <name type="common">Coyote tobacco</name>
    <dbReference type="NCBI Taxonomy" id="49451"/>
    <lineage>
        <taxon>Eukaryota</taxon>
        <taxon>Viridiplantae</taxon>
        <taxon>Streptophyta</taxon>
        <taxon>Embryophyta</taxon>
        <taxon>Tracheophyta</taxon>
        <taxon>Spermatophyta</taxon>
        <taxon>Magnoliopsida</taxon>
        <taxon>eudicotyledons</taxon>
        <taxon>Gunneridae</taxon>
        <taxon>Pentapetalae</taxon>
        <taxon>asterids</taxon>
        <taxon>lamiids</taxon>
        <taxon>Solanales</taxon>
        <taxon>Solanaceae</taxon>
        <taxon>Nicotianoideae</taxon>
        <taxon>Nicotianeae</taxon>
        <taxon>Nicotiana</taxon>
    </lineage>
</organism>
<dbReference type="SUPFAM" id="SSF56219">
    <property type="entry name" value="DNase I-like"/>
    <property type="match status" value="1"/>
</dbReference>
<evidence type="ECO:0000313" key="2">
    <source>
        <dbReference type="EMBL" id="OIT34620.1"/>
    </source>
</evidence>
<proteinExistence type="predicted"/>